<keyword evidence="1" id="KW-0732">Signal</keyword>
<dbReference type="Proteomes" id="UP000191905">
    <property type="component" value="Unassembled WGS sequence"/>
</dbReference>
<gene>
    <name evidence="3" type="ORF">BFN67_03605</name>
</gene>
<dbReference type="Pfam" id="PF11412">
    <property type="entry name" value="DsbD_N"/>
    <property type="match status" value="1"/>
</dbReference>
<dbReference type="InterPro" id="IPR028250">
    <property type="entry name" value="DsbDN"/>
</dbReference>
<evidence type="ECO:0000313" key="4">
    <source>
        <dbReference type="Proteomes" id="UP000191905"/>
    </source>
</evidence>
<feature type="signal peptide" evidence="1">
    <location>
        <begin position="1"/>
        <end position="24"/>
    </location>
</feature>
<proteinExistence type="predicted"/>
<accession>A0A1V8RNE3</accession>
<sequence length="269" mass="28231">MKSVSALLSCSLVLAFAGAAPAFASSSDWHAGQGGRIRLVTAGGADASGRMQGALEIALDPGWKTYWRDPGDSGVPPQIDISPSTNIQSISLAFPAPRHHDDGYGVWAGYDHSVSIPVTFTLAKPAAKALVEADVFLGICETICIPVQARLTVDPAKAPDNAADAELVKAAFAALPAPERADFKIKVLRGDHETLHVEAIAPGDPASVDFFVAGEKEYMFGPPKRREKDGEITFSVQILDRPTTAPGEGGLHYTLTSSEGAVAGLIPYP</sequence>
<feature type="chain" id="PRO_5013139392" description="Thiol:disulfide interchange protein DsbD N-terminal domain-containing protein" evidence="1">
    <location>
        <begin position="25"/>
        <end position="269"/>
    </location>
</feature>
<evidence type="ECO:0000256" key="1">
    <source>
        <dbReference type="SAM" id="SignalP"/>
    </source>
</evidence>
<evidence type="ECO:0000313" key="3">
    <source>
        <dbReference type="EMBL" id="OQM74735.1"/>
    </source>
</evidence>
<keyword evidence="4" id="KW-1185">Reference proteome</keyword>
<organism evidence="3 4">
    <name type="scientific">Manganibacter manganicus</name>
    <dbReference type="NCBI Taxonomy" id="1873176"/>
    <lineage>
        <taxon>Bacteria</taxon>
        <taxon>Pseudomonadati</taxon>
        <taxon>Pseudomonadota</taxon>
        <taxon>Alphaproteobacteria</taxon>
        <taxon>Hyphomicrobiales</taxon>
        <taxon>Phyllobacteriaceae</taxon>
        <taxon>Manganibacter</taxon>
    </lineage>
</organism>
<feature type="domain" description="Thiol:disulfide interchange protein DsbD N-terminal" evidence="2">
    <location>
        <begin position="50"/>
        <end position="152"/>
    </location>
</feature>
<dbReference type="EMBL" id="MDET01000023">
    <property type="protein sequence ID" value="OQM74735.1"/>
    <property type="molecule type" value="Genomic_DNA"/>
</dbReference>
<dbReference type="OrthoDB" id="9811036at2"/>
<evidence type="ECO:0000259" key="2">
    <source>
        <dbReference type="Pfam" id="PF11412"/>
    </source>
</evidence>
<reference evidence="3 4" key="1">
    <citation type="journal article" date="2016" name="Int. J. Syst. Evol. Microbiol.">
        <title>Pseudaminobacter manganicus sp. nov., isolated from sludge of a manganese mine.</title>
        <authorList>
            <person name="Li J."/>
            <person name="Huang J."/>
            <person name="Liao S."/>
            <person name="Wang G."/>
        </authorList>
    </citation>
    <scope>NUCLEOTIDE SEQUENCE [LARGE SCALE GENOMIC DNA]</scope>
    <source>
        <strain evidence="3 4">JH-7</strain>
    </source>
</reference>
<comment type="caution">
    <text evidence="3">The sequence shown here is derived from an EMBL/GenBank/DDBJ whole genome shotgun (WGS) entry which is preliminary data.</text>
</comment>
<dbReference type="AlphaFoldDB" id="A0A1V8RNE3"/>
<name>A0A1V8RNE3_9HYPH</name>
<protein>
    <recommendedName>
        <fullName evidence="2">Thiol:disulfide interchange protein DsbD N-terminal domain-containing protein</fullName>
    </recommendedName>
</protein>
<dbReference type="STRING" id="1873176.BFN67_03605"/>
<dbReference type="RefSeq" id="WP_080920272.1">
    <property type="nucleotide sequence ID" value="NZ_MDET01000023.1"/>
</dbReference>